<dbReference type="AlphaFoldDB" id="A0A2T1AJU1"/>
<dbReference type="Pfam" id="PF01903">
    <property type="entry name" value="CbiX"/>
    <property type="match status" value="1"/>
</dbReference>
<dbReference type="GO" id="GO:0016829">
    <property type="term" value="F:lyase activity"/>
    <property type="evidence" value="ECO:0007669"/>
    <property type="project" value="UniProtKB-KW"/>
</dbReference>
<dbReference type="CDD" id="cd03416">
    <property type="entry name" value="CbiX_SirB_N"/>
    <property type="match status" value="1"/>
</dbReference>
<dbReference type="OrthoDB" id="7346027at2"/>
<keyword evidence="2" id="KW-0456">Lyase</keyword>
<name>A0A2T1AJU1_TRISK</name>
<comment type="caution">
    <text evidence="3">The sequence shown here is derived from an EMBL/GenBank/DDBJ whole genome shotgun (WGS) entry which is preliminary data.</text>
</comment>
<dbReference type="InterPro" id="IPR050963">
    <property type="entry name" value="Sirohydro_Cobaltochel/CbiX"/>
</dbReference>
<dbReference type="SUPFAM" id="SSF53800">
    <property type="entry name" value="Chelatase"/>
    <property type="match status" value="2"/>
</dbReference>
<dbReference type="PANTHER" id="PTHR33542:SF3">
    <property type="entry name" value="SIROHYDROCHLORIN FERROCHELATASE, CHLOROPLASTIC"/>
    <property type="match status" value="1"/>
</dbReference>
<gene>
    <name evidence="3" type="ORF">CLV89_103182</name>
</gene>
<dbReference type="PANTHER" id="PTHR33542">
    <property type="entry name" value="SIROHYDROCHLORIN FERROCHELATASE, CHLOROPLASTIC"/>
    <property type="match status" value="1"/>
</dbReference>
<dbReference type="EMBL" id="PVUF01000003">
    <property type="protein sequence ID" value="PRZ48869.1"/>
    <property type="molecule type" value="Genomic_DNA"/>
</dbReference>
<evidence type="ECO:0000313" key="3">
    <source>
        <dbReference type="EMBL" id="PRZ48869.1"/>
    </source>
</evidence>
<evidence type="ECO:0000313" key="4">
    <source>
        <dbReference type="Proteomes" id="UP000237718"/>
    </source>
</evidence>
<dbReference type="GO" id="GO:0046872">
    <property type="term" value="F:metal ion binding"/>
    <property type="evidence" value="ECO:0007669"/>
    <property type="project" value="UniProtKB-KW"/>
</dbReference>
<dbReference type="Proteomes" id="UP000237718">
    <property type="component" value="Unassembled WGS sequence"/>
</dbReference>
<protein>
    <submittedName>
        <fullName evidence="3">Sirohydrochlorin ferrochelatase</fullName>
    </submittedName>
</protein>
<proteinExistence type="predicted"/>
<sequence length="247" mass="25943">MTAHPRIAILTSHGQPSAPPPPEIHLAAVAAAVQDHLPGWEVRSATLSSKGFLEAAMPEDGAVIYPFFMARGWFTGKVLPKRLAGWRYRMATPFGLDPALPALTVTALQDAIATRGWDVTDTEVLLAAHGSARGPKAAEAAEKFAATLRPALPGLRLTTGFVEQAPFVDAAARPLGTRSLCLPFFAQSGAHVRHDIPEALAQADFKGDLLPVLGALPGVPALIAQAICRAETAELSASPAKTDTELP</sequence>
<dbReference type="RefSeq" id="WP_106162896.1">
    <property type="nucleotide sequence ID" value="NZ_PVUF01000003.1"/>
</dbReference>
<reference evidence="3 4" key="1">
    <citation type="submission" date="2018-03" db="EMBL/GenBank/DDBJ databases">
        <title>Genomic Encyclopedia of Archaeal and Bacterial Type Strains, Phase II (KMG-II): from individual species to whole genera.</title>
        <authorList>
            <person name="Goeker M."/>
        </authorList>
    </citation>
    <scope>NUCLEOTIDE SEQUENCE [LARGE SCALE GENOMIC DNA]</scope>
    <source>
        <strain evidence="3 4">DSM 25328</strain>
    </source>
</reference>
<organism evidence="3 4">
    <name type="scientific">Tritonibacter scottomollicae</name>
    <name type="common">Epibacterium scottomollicae</name>
    <dbReference type="NCBI Taxonomy" id="483013"/>
    <lineage>
        <taxon>Bacteria</taxon>
        <taxon>Pseudomonadati</taxon>
        <taxon>Pseudomonadota</taxon>
        <taxon>Alphaproteobacteria</taxon>
        <taxon>Rhodobacterales</taxon>
        <taxon>Paracoccaceae</taxon>
        <taxon>Tritonibacter</taxon>
    </lineage>
</organism>
<accession>A0A2T1AJU1</accession>
<keyword evidence="1" id="KW-0479">Metal-binding</keyword>
<evidence type="ECO:0000256" key="1">
    <source>
        <dbReference type="ARBA" id="ARBA00022723"/>
    </source>
</evidence>
<evidence type="ECO:0000256" key="2">
    <source>
        <dbReference type="ARBA" id="ARBA00023239"/>
    </source>
</evidence>
<dbReference type="InterPro" id="IPR002762">
    <property type="entry name" value="CbiX-like"/>
</dbReference>
<dbReference type="Gene3D" id="3.40.50.1400">
    <property type="match status" value="2"/>
</dbReference>